<dbReference type="Proteomes" id="UP000198862">
    <property type="component" value="Unassembled WGS sequence"/>
</dbReference>
<name>A0A1I1KXB9_9GAMM</name>
<dbReference type="GO" id="GO:0003955">
    <property type="term" value="F:NAD(P)H dehydrogenase (quinone) activity"/>
    <property type="evidence" value="ECO:0007669"/>
    <property type="project" value="TreeGrafter"/>
</dbReference>
<dbReference type="GO" id="GO:0010181">
    <property type="term" value="F:FMN binding"/>
    <property type="evidence" value="ECO:0007669"/>
    <property type="project" value="InterPro"/>
</dbReference>
<evidence type="ECO:0000256" key="2">
    <source>
        <dbReference type="ARBA" id="ARBA00022643"/>
    </source>
</evidence>
<proteinExistence type="predicted"/>
<dbReference type="InterPro" id="IPR029039">
    <property type="entry name" value="Flavoprotein-like_sf"/>
</dbReference>
<dbReference type="EMBL" id="FOLO01000014">
    <property type="protein sequence ID" value="SFC65381.1"/>
    <property type="molecule type" value="Genomic_DNA"/>
</dbReference>
<evidence type="ECO:0000259" key="3">
    <source>
        <dbReference type="PROSITE" id="PS50902"/>
    </source>
</evidence>
<evidence type="ECO:0000313" key="4">
    <source>
        <dbReference type="EMBL" id="SFC65381.1"/>
    </source>
</evidence>
<evidence type="ECO:0000313" key="5">
    <source>
        <dbReference type="Proteomes" id="UP000198862"/>
    </source>
</evidence>
<dbReference type="PROSITE" id="PS50902">
    <property type="entry name" value="FLAVODOXIN_LIKE"/>
    <property type="match status" value="1"/>
</dbReference>
<dbReference type="GO" id="GO:0016020">
    <property type="term" value="C:membrane"/>
    <property type="evidence" value="ECO:0007669"/>
    <property type="project" value="TreeGrafter"/>
</dbReference>
<feature type="domain" description="Flavodoxin-like" evidence="3">
    <location>
        <begin position="4"/>
        <end position="176"/>
    </location>
</feature>
<organism evidence="4 5">
    <name type="scientific">Pseudoalteromonas denitrificans DSM 6059</name>
    <dbReference type="NCBI Taxonomy" id="1123010"/>
    <lineage>
        <taxon>Bacteria</taxon>
        <taxon>Pseudomonadati</taxon>
        <taxon>Pseudomonadota</taxon>
        <taxon>Gammaproteobacteria</taxon>
        <taxon>Alteromonadales</taxon>
        <taxon>Pseudoalteromonadaceae</taxon>
        <taxon>Pseudoalteromonas</taxon>
    </lineage>
</organism>
<dbReference type="PANTHER" id="PTHR30546:SF23">
    <property type="entry name" value="FLAVOPROTEIN-LIKE PROTEIN YCP4-RELATED"/>
    <property type="match status" value="1"/>
</dbReference>
<dbReference type="RefSeq" id="WP_091983603.1">
    <property type="nucleotide sequence ID" value="NZ_FOLO01000014.1"/>
</dbReference>
<dbReference type="InterPro" id="IPR008254">
    <property type="entry name" value="Flavodoxin/NO_synth"/>
</dbReference>
<dbReference type="NCBIfam" id="NF002999">
    <property type="entry name" value="PRK03767.1"/>
    <property type="match status" value="1"/>
</dbReference>
<keyword evidence="2" id="KW-0288">FMN</keyword>
<keyword evidence="1" id="KW-0285">Flavoprotein</keyword>
<protein>
    <submittedName>
        <fullName evidence="4">NAD(P)H dehydrogenase (Quinone)</fullName>
    </submittedName>
</protein>
<dbReference type="SUPFAM" id="SSF52218">
    <property type="entry name" value="Flavoproteins"/>
    <property type="match status" value="1"/>
</dbReference>
<dbReference type="PANTHER" id="PTHR30546">
    <property type="entry name" value="FLAVODOXIN-RELATED PROTEIN WRBA-RELATED"/>
    <property type="match status" value="1"/>
</dbReference>
<keyword evidence="5" id="KW-1185">Reference proteome</keyword>
<dbReference type="AlphaFoldDB" id="A0A1I1KXB9"/>
<sequence length="184" mass="20073">MSYILVLYHSSHGSVKSMAHEICDAISSTGMQIKLRTFVKQSNSDLVVSQDDLMHCQALAFGSPTRFGMMASQAKLFWENTSELWLKGRLIDKPASVFTSSSSMHGGNESTLLTLSLPLLHHGMMLLGVPYDIPELSSTQSGGTPYGASHVSGLSNDTKLSKHEIKICHSVGHRLAKITQQLNK</sequence>
<evidence type="ECO:0000256" key="1">
    <source>
        <dbReference type="ARBA" id="ARBA00022630"/>
    </source>
</evidence>
<dbReference type="OrthoDB" id="9801479at2"/>
<dbReference type="Gene3D" id="3.40.50.360">
    <property type="match status" value="1"/>
</dbReference>
<gene>
    <name evidence="4" type="ORF">SAMN02745724_02202</name>
</gene>
<accession>A0A1I1KXB9</accession>
<reference evidence="4 5" key="1">
    <citation type="submission" date="2016-10" db="EMBL/GenBank/DDBJ databases">
        <authorList>
            <person name="de Groot N.N."/>
        </authorList>
    </citation>
    <scope>NUCLEOTIDE SEQUENCE [LARGE SCALE GENOMIC DNA]</scope>
    <source>
        <strain evidence="4 5">DSM 6059</strain>
    </source>
</reference>
<dbReference type="STRING" id="1123010.SAMN02745724_02202"/>